<name>A0A0F9S5E2_9ZZZZ</name>
<protein>
    <submittedName>
        <fullName evidence="1">Uncharacterized protein</fullName>
    </submittedName>
</protein>
<dbReference type="EMBL" id="LAZR01000568">
    <property type="protein sequence ID" value="KKN64090.1"/>
    <property type="molecule type" value="Genomic_DNA"/>
</dbReference>
<organism evidence="1">
    <name type="scientific">marine sediment metagenome</name>
    <dbReference type="NCBI Taxonomy" id="412755"/>
    <lineage>
        <taxon>unclassified sequences</taxon>
        <taxon>metagenomes</taxon>
        <taxon>ecological metagenomes</taxon>
    </lineage>
</organism>
<evidence type="ECO:0000313" key="1">
    <source>
        <dbReference type="EMBL" id="KKN64090.1"/>
    </source>
</evidence>
<comment type="caution">
    <text evidence="1">The sequence shown here is derived from an EMBL/GenBank/DDBJ whole genome shotgun (WGS) entry which is preliminary data.</text>
</comment>
<gene>
    <name evidence="1" type="ORF">LCGC14_0495170</name>
</gene>
<reference evidence="1" key="1">
    <citation type="journal article" date="2015" name="Nature">
        <title>Complex archaea that bridge the gap between prokaryotes and eukaryotes.</title>
        <authorList>
            <person name="Spang A."/>
            <person name="Saw J.H."/>
            <person name="Jorgensen S.L."/>
            <person name="Zaremba-Niedzwiedzka K."/>
            <person name="Martijn J."/>
            <person name="Lind A.E."/>
            <person name="van Eijk R."/>
            <person name="Schleper C."/>
            <person name="Guy L."/>
            <person name="Ettema T.J."/>
        </authorList>
    </citation>
    <scope>NUCLEOTIDE SEQUENCE</scope>
</reference>
<accession>A0A0F9S5E2</accession>
<sequence length="113" mass="13162">MIVIRVFCQYCKKSLEKNEEKEIGFHSNCKNEIVKFGENNLILNLQKIDFSDYQNYVDSYDCSYLGLRQHGKALVSITILSDYLKSKGLNMNVIDSILKNQIQIANLQFLKYL</sequence>
<dbReference type="AlphaFoldDB" id="A0A0F9S5E2"/>
<proteinExistence type="predicted"/>